<dbReference type="STRING" id="53444.AYR59_02305"/>
<dbReference type="AlphaFoldDB" id="A0A0R2JMJ8"/>
<accession>A0A0R2JMJ8</accession>
<sequence>MAYKSINPFNNKVLGEYDFATQDQLDLALEAANDSFKDMKKQDIEARSKILQNVSKVLIKHEDELAETCTMEMGKLIIESRGEVELCALIADWFSKHSKELLKPDSIDTIAPGKAKVYKRALGALMMVEPWNFPYYQIMRVFAPNFMVGNSMILKHASNTPASAELFIKIMREAGVPEGAITNMFLTYDQVTKAIESPIVQGVTLTGSMRGGSAVASVAGKNVKKSTMELGGTDPFIVLSDANLDDVKSIAGRSRLYGAGQVCASPKRFIVMDNVYDDFIDGLISSFSKVKPGDPLNPKTTLAPLHSEKAKEKLQQQVNEAIEHGAKVIYGNKEIDLPGQFFMPTILTNISKDNPAYDTEFFGPVAEVYKVHSEQEAIDLANDSSYGLGGVVFSGNEDHGAEVAAKLETGMVFVNNGLTTLPELPFGGVKGSGYGRELSKLGQLAFVNEQLIVKSEKPDLDNPASALLGPNPDEK</sequence>
<dbReference type="InterPro" id="IPR015590">
    <property type="entry name" value="Aldehyde_DH_dom"/>
</dbReference>
<dbReference type="EMBL" id="JQBT01000034">
    <property type="protein sequence ID" value="KRN78411.1"/>
    <property type="molecule type" value="Genomic_DNA"/>
</dbReference>
<dbReference type="OrthoDB" id="9762913at2"/>
<dbReference type="Pfam" id="PF00171">
    <property type="entry name" value="Aldedh"/>
    <property type="match status" value="1"/>
</dbReference>
<comment type="similarity">
    <text evidence="1">Belongs to the aldehyde dehydrogenase family.</text>
</comment>
<dbReference type="InterPro" id="IPR016163">
    <property type="entry name" value="Ald_DH_C"/>
</dbReference>
<dbReference type="InterPro" id="IPR016162">
    <property type="entry name" value="Ald_DH_N"/>
</dbReference>
<dbReference type="PATRIC" id="fig|1122148.6.peg.1208"/>
<keyword evidence="2" id="KW-0521">NADP</keyword>
<keyword evidence="6" id="KW-1185">Reference proteome</keyword>
<name>A0A0R2JMJ8_9LACO</name>
<dbReference type="InterPro" id="IPR047110">
    <property type="entry name" value="GABD/Sad-like"/>
</dbReference>
<evidence type="ECO:0000256" key="2">
    <source>
        <dbReference type="ARBA" id="ARBA00022857"/>
    </source>
</evidence>
<reference evidence="5 6" key="1">
    <citation type="journal article" date="2015" name="Genome Announc.">
        <title>Expanding the biotechnology potential of lactobacilli through comparative genomics of 213 strains and associated genera.</title>
        <authorList>
            <person name="Sun Z."/>
            <person name="Harris H.M."/>
            <person name="McCann A."/>
            <person name="Guo C."/>
            <person name="Argimon S."/>
            <person name="Zhang W."/>
            <person name="Yang X."/>
            <person name="Jeffery I.B."/>
            <person name="Cooney J.C."/>
            <person name="Kagawa T.F."/>
            <person name="Liu W."/>
            <person name="Song Y."/>
            <person name="Salvetti E."/>
            <person name="Wrobel A."/>
            <person name="Rasinkangas P."/>
            <person name="Parkhill J."/>
            <person name="Rea M.C."/>
            <person name="O'Sullivan O."/>
            <person name="Ritari J."/>
            <person name="Douillard F.P."/>
            <person name="Paul Ross R."/>
            <person name="Yang R."/>
            <person name="Briner A.E."/>
            <person name="Felis G.E."/>
            <person name="de Vos W.M."/>
            <person name="Barrangou R."/>
            <person name="Klaenhammer T.R."/>
            <person name="Caufield P.W."/>
            <person name="Cui Y."/>
            <person name="Zhang H."/>
            <person name="O'Toole P.W."/>
        </authorList>
    </citation>
    <scope>NUCLEOTIDE SEQUENCE [LARGE SCALE GENOMIC DNA]</scope>
    <source>
        <strain evidence="5 6">DSM 20690</strain>
    </source>
</reference>
<dbReference type="InterPro" id="IPR016161">
    <property type="entry name" value="Ald_DH/histidinol_DH"/>
</dbReference>
<dbReference type="GO" id="GO:0004030">
    <property type="term" value="F:aldehyde dehydrogenase [NAD(P)+] activity"/>
    <property type="evidence" value="ECO:0007669"/>
    <property type="project" value="InterPro"/>
</dbReference>
<evidence type="ECO:0000313" key="5">
    <source>
        <dbReference type="EMBL" id="KRN78411.1"/>
    </source>
</evidence>
<protein>
    <submittedName>
        <fullName evidence="5">Succinate-semialdehyde dehydrogenase</fullName>
    </submittedName>
</protein>
<evidence type="ECO:0000256" key="1">
    <source>
        <dbReference type="ARBA" id="ARBA00009986"/>
    </source>
</evidence>
<feature type="domain" description="Aldehyde dehydrogenase" evidence="4">
    <location>
        <begin position="3"/>
        <end position="447"/>
    </location>
</feature>
<evidence type="ECO:0000256" key="3">
    <source>
        <dbReference type="ARBA" id="ARBA00023002"/>
    </source>
</evidence>
<keyword evidence="3" id="KW-0560">Oxidoreductase</keyword>
<dbReference type="Gene3D" id="3.40.309.10">
    <property type="entry name" value="Aldehyde Dehydrogenase, Chain A, domain 2"/>
    <property type="match status" value="1"/>
</dbReference>
<dbReference type="GO" id="GO:0004777">
    <property type="term" value="F:succinate-semialdehyde dehydrogenase (NAD+) activity"/>
    <property type="evidence" value="ECO:0007669"/>
    <property type="project" value="TreeGrafter"/>
</dbReference>
<dbReference type="SUPFAM" id="SSF53720">
    <property type="entry name" value="ALDH-like"/>
    <property type="match status" value="1"/>
</dbReference>
<evidence type="ECO:0000313" key="6">
    <source>
        <dbReference type="Proteomes" id="UP000051565"/>
    </source>
</evidence>
<dbReference type="PANTHER" id="PTHR43217">
    <property type="entry name" value="SUCCINATE SEMIALDEHYDE DEHYDROGENASE [NAD(P)+] SAD"/>
    <property type="match status" value="1"/>
</dbReference>
<evidence type="ECO:0000259" key="4">
    <source>
        <dbReference type="Pfam" id="PF00171"/>
    </source>
</evidence>
<dbReference type="GeneID" id="61249708"/>
<proteinExistence type="inferred from homology"/>
<gene>
    <name evidence="5" type="ORF">IV52_GL001181</name>
</gene>
<dbReference type="InterPro" id="IPR044148">
    <property type="entry name" value="ALDH_GabD1-like"/>
</dbReference>
<dbReference type="CDD" id="cd07100">
    <property type="entry name" value="ALDH_SSADH1_GabD1"/>
    <property type="match status" value="1"/>
</dbReference>
<dbReference type="Proteomes" id="UP000051565">
    <property type="component" value="Unassembled WGS sequence"/>
</dbReference>
<dbReference type="Gene3D" id="3.40.605.10">
    <property type="entry name" value="Aldehyde Dehydrogenase, Chain A, domain 1"/>
    <property type="match status" value="1"/>
</dbReference>
<organism evidence="5 6">
    <name type="scientific">Fructilactobacillus lindneri DSM 20690 = JCM 11027</name>
    <dbReference type="NCBI Taxonomy" id="1122148"/>
    <lineage>
        <taxon>Bacteria</taxon>
        <taxon>Bacillati</taxon>
        <taxon>Bacillota</taxon>
        <taxon>Bacilli</taxon>
        <taxon>Lactobacillales</taxon>
        <taxon>Lactobacillaceae</taxon>
        <taxon>Fructilactobacillus</taxon>
    </lineage>
</organism>
<comment type="caution">
    <text evidence="5">The sequence shown here is derived from an EMBL/GenBank/DDBJ whole genome shotgun (WGS) entry which is preliminary data.</text>
</comment>
<dbReference type="PANTHER" id="PTHR43217:SF2">
    <property type="entry name" value="SUCCINATE-SEMIALDEHYDE DEHYDROGENASE [NADP(+)]"/>
    <property type="match status" value="1"/>
</dbReference>
<dbReference type="RefSeq" id="WP_054646763.1">
    <property type="nucleotide sequence ID" value="NZ_FUXS01000008.1"/>
</dbReference>